<dbReference type="eggNOG" id="COG4585">
    <property type="taxonomic scope" value="Bacteria"/>
</dbReference>
<dbReference type="GO" id="GO:0000155">
    <property type="term" value="F:phosphorelay sensor kinase activity"/>
    <property type="evidence" value="ECO:0007669"/>
    <property type="project" value="InterPro"/>
</dbReference>
<dbReference type="Gene3D" id="3.30.565.10">
    <property type="entry name" value="Histidine kinase-like ATPase, C-terminal domain"/>
    <property type="match status" value="1"/>
</dbReference>
<evidence type="ECO:0000313" key="12">
    <source>
        <dbReference type="EMBL" id="ABS04073.1"/>
    </source>
</evidence>
<organism evidence="12 13">
    <name type="scientific">Kineococcus radiotolerans (strain ATCC BAA-149 / DSM 14245 / SRS30216)</name>
    <dbReference type="NCBI Taxonomy" id="266940"/>
    <lineage>
        <taxon>Bacteria</taxon>
        <taxon>Bacillati</taxon>
        <taxon>Actinomycetota</taxon>
        <taxon>Actinomycetes</taxon>
        <taxon>Kineosporiales</taxon>
        <taxon>Kineosporiaceae</taxon>
        <taxon>Kineococcus</taxon>
    </lineage>
</organism>
<dbReference type="InterPro" id="IPR036890">
    <property type="entry name" value="HATPase_C_sf"/>
</dbReference>
<dbReference type="STRING" id="266940.Krad_2600"/>
<dbReference type="OrthoDB" id="227596at2"/>
<keyword evidence="9" id="KW-1133">Transmembrane helix</keyword>
<comment type="catalytic activity">
    <reaction evidence="1">
        <text>ATP + protein L-histidine = ADP + protein N-phospho-L-histidine.</text>
        <dbReference type="EC" id="2.7.13.3"/>
    </reaction>
</comment>
<evidence type="ECO:0000256" key="1">
    <source>
        <dbReference type="ARBA" id="ARBA00000085"/>
    </source>
</evidence>
<feature type="transmembrane region" description="Helical" evidence="9">
    <location>
        <begin position="144"/>
        <end position="163"/>
    </location>
</feature>
<feature type="transmembrane region" description="Helical" evidence="9">
    <location>
        <begin position="116"/>
        <end position="132"/>
    </location>
</feature>
<evidence type="ECO:0000256" key="4">
    <source>
        <dbReference type="ARBA" id="ARBA00022679"/>
    </source>
</evidence>
<evidence type="ECO:0000259" key="11">
    <source>
        <dbReference type="Pfam" id="PF07730"/>
    </source>
</evidence>
<keyword evidence="6 12" id="KW-0418">Kinase</keyword>
<dbReference type="InterPro" id="IPR003594">
    <property type="entry name" value="HATPase_dom"/>
</dbReference>
<name>A6WB84_KINRD</name>
<sequence>MNEKLLLERWRKLDVTVRDLPLALVLVVGSLLPSSQGHGTQLGNLPARPFDALTVVVVLMQSLPLLGRRKWPLACLAVVSLGFSVDQVRGYHSLAGTALAVALFSAGAYQERHRRSTVVLLSAAYVVLAVRLDQLGSGEQVGGFVQFYLLLVLAWGAGVWWRFTRATEARSRRAEAAVALAAERTRIAGELHDVVTHHVTAMVVQTEAAHYLTAAPEKLTATLTEVAETGRRAISDLRHLLDLLDPEHGSEGPVRPGEVEALVEQARRAGQPVEFVQEGKAAVSSGSAEFVTYRIVQETLTNALKHARGSATAVSVQHRPQDITVEVRTRAAAATGESVGETVGGSGRGLAGLRERVALLGGEFSARRCPDGDFVVRARIPSGAPS</sequence>
<dbReference type="GO" id="GO:0005524">
    <property type="term" value="F:ATP binding"/>
    <property type="evidence" value="ECO:0007669"/>
    <property type="project" value="UniProtKB-KW"/>
</dbReference>
<dbReference type="Proteomes" id="UP000001116">
    <property type="component" value="Chromosome"/>
</dbReference>
<dbReference type="RefSeq" id="WP_012087699.1">
    <property type="nucleotide sequence ID" value="NC_009664.2"/>
</dbReference>
<keyword evidence="3" id="KW-0597">Phosphoprotein</keyword>
<dbReference type="KEGG" id="kra:Krad_2600"/>
<feature type="domain" description="Histidine kinase/HSP90-like ATPase" evidence="10">
    <location>
        <begin position="293"/>
        <end position="382"/>
    </location>
</feature>
<dbReference type="PANTHER" id="PTHR24421:SF10">
    <property type="entry name" value="NITRATE_NITRITE SENSOR PROTEIN NARQ"/>
    <property type="match status" value="1"/>
</dbReference>
<dbReference type="InterPro" id="IPR050482">
    <property type="entry name" value="Sensor_HK_TwoCompSys"/>
</dbReference>
<dbReference type="GO" id="GO:0016020">
    <property type="term" value="C:membrane"/>
    <property type="evidence" value="ECO:0007669"/>
    <property type="project" value="InterPro"/>
</dbReference>
<keyword evidence="9" id="KW-0812">Transmembrane</keyword>
<evidence type="ECO:0000256" key="7">
    <source>
        <dbReference type="ARBA" id="ARBA00022840"/>
    </source>
</evidence>
<evidence type="ECO:0000313" key="13">
    <source>
        <dbReference type="Proteomes" id="UP000001116"/>
    </source>
</evidence>
<dbReference type="Pfam" id="PF07730">
    <property type="entry name" value="HisKA_3"/>
    <property type="match status" value="1"/>
</dbReference>
<proteinExistence type="predicted"/>
<dbReference type="AlphaFoldDB" id="A6WB84"/>
<dbReference type="GO" id="GO:0046983">
    <property type="term" value="F:protein dimerization activity"/>
    <property type="evidence" value="ECO:0007669"/>
    <property type="project" value="InterPro"/>
</dbReference>
<dbReference type="CDD" id="cd16917">
    <property type="entry name" value="HATPase_UhpB-NarQ-NarX-like"/>
    <property type="match status" value="1"/>
</dbReference>
<evidence type="ECO:0000256" key="2">
    <source>
        <dbReference type="ARBA" id="ARBA00012438"/>
    </source>
</evidence>
<dbReference type="InterPro" id="IPR011712">
    <property type="entry name" value="Sig_transdc_His_kin_sub3_dim/P"/>
</dbReference>
<accession>A6WB84</accession>
<evidence type="ECO:0000256" key="9">
    <source>
        <dbReference type="SAM" id="Phobius"/>
    </source>
</evidence>
<dbReference type="Gene3D" id="1.20.5.1930">
    <property type="match status" value="1"/>
</dbReference>
<gene>
    <name evidence="12" type="ordered locus">Krad_2600</name>
</gene>
<keyword evidence="7" id="KW-0067">ATP-binding</keyword>
<dbReference type="SUPFAM" id="SSF55874">
    <property type="entry name" value="ATPase domain of HSP90 chaperone/DNA topoisomerase II/histidine kinase"/>
    <property type="match status" value="1"/>
</dbReference>
<feature type="transmembrane region" description="Helical" evidence="9">
    <location>
        <begin position="90"/>
        <end position="109"/>
    </location>
</feature>
<feature type="domain" description="Signal transduction histidine kinase subgroup 3 dimerisation and phosphoacceptor" evidence="11">
    <location>
        <begin position="183"/>
        <end position="247"/>
    </location>
</feature>
<evidence type="ECO:0000256" key="6">
    <source>
        <dbReference type="ARBA" id="ARBA00022777"/>
    </source>
</evidence>
<protein>
    <recommendedName>
        <fullName evidence="2">histidine kinase</fullName>
        <ecNumber evidence="2">2.7.13.3</ecNumber>
    </recommendedName>
</protein>
<keyword evidence="4" id="KW-0808">Transferase</keyword>
<keyword evidence="8" id="KW-0902">Two-component regulatory system</keyword>
<dbReference type="PANTHER" id="PTHR24421">
    <property type="entry name" value="NITRATE/NITRITE SENSOR PROTEIN NARX-RELATED"/>
    <property type="match status" value="1"/>
</dbReference>
<keyword evidence="5" id="KW-0547">Nucleotide-binding</keyword>
<keyword evidence="9" id="KW-0472">Membrane</keyword>
<dbReference type="HOGENOM" id="CLU_000445_20_1_11"/>
<reference evidence="13" key="1">
    <citation type="journal article" date="2008" name="PLoS ONE">
        <title>Survival in nuclear waste, extreme resistance, and potential applications gleaned from the genome sequence of Kineococcus radiotolerans SRS30216.</title>
        <authorList>
            <person name="Bagwell C.E."/>
            <person name="Bhat S."/>
            <person name="Hawkins G.M."/>
            <person name="Smith B.W."/>
            <person name="Biswas T."/>
            <person name="Hoover T.R."/>
            <person name="Saunders E."/>
            <person name="Han C.S."/>
            <person name="Tsodikov O.V."/>
            <person name="Shimkets L.J."/>
        </authorList>
    </citation>
    <scope>NUCLEOTIDE SEQUENCE [LARGE SCALE GENOMIC DNA]</scope>
    <source>
        <strain evidence="13">ATCC BAA-149 / DSM 14245 / SRS30216</strain>
    </source>
</reference>
<dbReference type="Pfam" id="PF02518">
    <property type="entry name" value="HATPase_c"/>
    <property type="match status" value="1"/>
</dbReference>
<dbReference type="EMBL" id="CP000750">
    <property type="protein sequence ID" value="ABS04073.1"/>
    <property type="molecule type" value="Genomic_DNA"/>
</dbReference>
<keyword evidence="13" id="KW-1185">Reference proteome</keyword>
<evidence type="ECO:0000256" key="5">
    <source>
        <dbReference type="ARBA" id="ARBA00022741"/>
    </source>
</evidence>
<evidence type="ECO:0000256" key="3">
    <source>
        <dbReference type="ARBA" id="ARBA00022553"/>
    </source>
</evidence>
<evidence type="ECO:0000259" key="10">
    <source>
        <dbReference type="Pfam" id="PF02518"/>
    </source>
</evidence>
<evidence type="ECO:0000256" key="8">
    <source>
        <dbReference type="ARBA" id="ARBA00023012"/>
    </source>
</evidence>
<dbReference type="EC" id="2.7.13.3" evidence="2"/>